<feature type="domain" description="Ig-like" evidence="4">
    <location>
        <begin position="54"/>
        <end position="111"/>
    </location>
</feature>
<feature type="chain" id="PRO_5043385155" description="Ig-like domain-containing protein" evidence="3">
    <location>
        <begin position="25"/>
        <end position="364"/>
    </location>
</feature>
<dbReference type="SUPFAM" id="SSF48726">
    <property type="entry name" value="Immunoglobulin"/>
    <property type="match status" value="2"/>
</dbReference>
<keyword evidence="3" id="KW-0732">Signal</keyword>
<feature type="transmembrane region" description="Helical" evidence="2">
    <location>
        <begin position="260"/>
        <end position="283"/>
    </location>
</feature>
<evidence type="ECO:0000256" key="2">
    <source>
        <dbReference type="SAM" id="Phobius"/>
    </source>
</evidence>
<keyword evidence="6" id="KW-1185">Reference proteome</keyword>
<name>A0AAW1FAP4_ZOAVI</name>
<dbReference type="PROSITE" id="PS50835">
    <property type="entry name" value="IG_LIKE"/>
    <property type="match status" value="2"/>
</dbReference>
<accession>A0AAW1FAP4</accession>
<dbReference type="Pfam" id="PF07686">
    <property type="entry name" value="V-set"/>
    <property type="match status" value="1"/>
</dbReference>
<feature type="signal peptide" evidence="3">
    <location>
        <begin position="1"/>
        <end position="24"/>
    </location>
</feature>
<evidence type="ECO:0000313" key="6">
    <source>
        <dbReference type="Proteomes" id="UP001488805"/>
    </source>
</evidence>
<evidence type="ECO:0000313" key="5">
    <source>
        <dbReference type="EMBL" id="KAK9531857.1"/>
    </source>
</evidence>
<evidence type="ECO:0000259" key="4">
    <source>
        <dbReference type="PROSITE" id="PS50835"/>
    </source>
</evidence>
<dbReference type="InterPro" id="IPR013783">
    <property type="entry name" value="Ig-like_fold"/>
</dbReference>
<evidence type="ECO:0000256" key="1">
    <source>
        <dbReference type="SAM" id="MobiDB-lite"/>
    </source>
</evidence>
<dbReference type="EMBL" id="JBCEZU010000089">
    <property type="protein sequence ID" value="KAK9531857.1"/>
    <property type="molecule type" value="Genomic_DNA"/>
</dbReference>
<feature type="region of interest" description="Disordered" evidence="1">
    <location>
        <begin position="211"/>
        <end position="253"/>
    </location>
</feature>
<sequence length="364" mass="40743">MAEFRWIVMSSFLMLQVLSFRAAATQYPSFTVRDGDEVTLPYKNVTRDQDECNSTTWLFTGSGNTVVPLFEYGKIDEAAKDKSDRLSVSENCSLIIKNVTDEDAGQYICRLFRSGQEEHQGEDMFHLFVVNMTEQKSNDEVMLSCSVWTHRECRHTVKWLNEGNQDDQVTSQRICSAGLRIKTSHLDQKSKSLLKCEVTHRYTGEVHQFTLSPQSSDDATKTTTKSPTILSTSTTRNKSEVTNNETAENNTNEKKPEGRWWILITVSVGVAAVLIITVCVIAWKRTKGNKRKTDDDVADPEEGVSYASVSFTKKTNSRARAHIQHDDEDEGDAVTYSTVKLPSASAAASADPSHLYATVSKANR</sequence>
<keyword evidence="2" id="KW-0812">Transmembrane</keyword>
<dbReference type="InterPro" id="IPR036179">
    <property type="entry name" value="Ig-like_dom_sf"/>
</dbReference>
<comment type="caution">
    <text evidence="5">The sequence shown here is derived from an EMBL/GenBank/DDBJ whole genome shotgun (WGS) entry which is preliminary data.</text>
</comment>
<organism evidence="5 6">
    <name type="scientific">Zoarces viviparus</name>
    <name type="common">Viviparous eelpout</name>
    <name type="synonym">Blennius viviparus</name>
    <dbReference type="NCBI Taxonomy" id="48416"/>
    <lineage>
        <taxon>Eukaryota</taxon>
        <taxon>Metazoa</taxon>
        <taxon>Chordata</taxon>
        <taxon>Craniata</taxon>
        <taxon>Vertebrata</taxon>
        <taxon>Euteleostomi</taxon>
        <taxon>Actinopterygii</taxon>
        <taxon>Neopterygii</taxon>
        <taxon>Teleostei</taxon>
        <taxon>Neoteleostei</taxon>
        <taxon>Acanthomorphata</taxon>
        <taxon>Eupercaria</taxon>
        <taxon>Perciformes</taxon>
        <taxon>Cottioidei</taxon>
        <taxon>Zoarcales</taxon>
        <taxon>Zoarcidae</taxon>
        <taxon>Zoarcinae</taxon>
        <taxon>Zoarces</taxon>
    </lineage>
</organism>
<dbReference type="PANTHER" id="PTHR11422">
    <property type="entry name" value="T-CELL SURFACE GLYCOPROTEIN CD4"/>
    <property type="match status" value="1"/>
</dbReference>
<protein>
    <recommendedName>
        <fullName evidence="4">Ig-like domain-containing protein</fullName>
    </recommendedName>
</protein>
<dbReference type="InterPro" id="IPR013106">
    <property type="entry name" value="Ig_V-set"/>
</dbReference>
<dbReference type="AlphaFoldDB" id="A0AAW1FAP4"/>
<feature type="domain" description="Ig-like" evidence="4">
    <location>
        <begin position="138"/>
        <end position="212"/>
    </location>
</feature>
<reference evidence="5 6" key="1">
    <citation type="journal article" date="2024" name="Genome Biol. Evol.">
        <title>Chromosome-level genome assembly of the viviparous eelpout Zoarces viviparus.</title>
        <authorList>
            <person name="Fuhrmann N."/>
            <person name="Brasseur M.V."/>
            <person name="Bakowski C.E."/>
            <person name="Podsiadlowski L."/>
            <person name="Prost S."/>
            <person name="Krehenwinkel H."/>
            <person name="Mayer C."/>
        </authorList>
    </citation>
    <scope>NUCLEOTIDE SEQUENCE [LARGE SCALE GENOMIC DNA]</scope>
    <source>
        <strain evidence="5">NO-MEL_2022_Ind0_liver</strain>
    </source>
</reference>
<keyword evidence="2" id="KW-1133">Transmembrane helix</keyword>
<gene>
    <name evidence="5" type="ORF">VZT92_011257</name>
</gene>
<dbReference type="Gene3D" id="2.60.40.10">
    <property type="entry name" value="Immunoglobulins"/>
    <property type="match status" value="1"/>
</dbReference>
<evidence type="ECO:0000256" key="3">
    <source>
        <dbReference type="SAM" id="SignalP"/>
    </source>
</evidence>
<dbReference type="InterPro" id="IPR007110">
    <property type="entry name" value="Ig-like_dom"/>
</dbReference>
<dbReference type="Proteomes" id="UP001488805">
    <property type="component" value="Unassembled WGS sequence"/>
</dbReference>
<keyword evidence="2" id="KW-0472">Membrane</keyword>
<dbReference type="PANTHER" id="PTHR11422:SF11">
    <property type="entry name" value="IG-LIKE DOMAIN-CONTAINING PROTEIN"/>
    <property type="match status" value="1"/>
</dbReference>
<proteinExistence type="predicted"/>
<feature type="compositionally biased region" description="Low complexity" evidence="1">
    <location>
        <begin position="215"/>
        <end position="235"/>
    </location>
</feature>